<comment type="caution">
    <text evidence="2">The sequence shown here is derived from an EMBL/GenBank/DDBJ whole genome shotgun (WGS) entry which is preliminary data.</text>
</comment>
<dbReference type="EMBL" id="WNCL01000034">
    <property type="protein sequence ID" value="MTU43891.1"/>
    <property type="molecule type" value="Genomic_DNA"/>
</dbReference>
<sequence>RKLAKVRLEFALTCLGLNIRKFLKFKKSGKLPTYWKVPEGLEAETFKKPSAKRIANRLKKRKNLQPNEIAKRGYRRKGMR</sequence>
<accession>A0A6I3SAL5</accession>
<evidence type="ECO:0000313" key="1">
    <source>
        <dbReference type="EMBL" id="MTU43891.1"/>
    </source>
</evidence>
<evidence type="ECO:0000313" key="3">
    <source>
        <dbReference type="Proteomes" id="UP000462362"/>
    </source>
</evidence>
<proteinExistence type="predicted"/>
<gene>
    <name evidence="1" type="ORF">GMD42_09735</name>
    <name evidence="2" type="ORF">GMD42_12290</name>
</gene>
<dbReference type="EMBL" id="WNCL01000067">
    <property type="protein sequence ID" value="MTU44366.1"/>
    <property type="molecule type" value="Genomic_DNA"/>
</dbReference>
<name>A0A6I3SAL5_9BURK</name>
<protein>
    <submittedName>
        <fullName evidence="2">DDE transposase</fullName>
    </submittedName>
</protein>
<feature type="non-terminal residue" evidence="2">
    <location>
        <position position="1"/>
    </location>
</feature>
<evidence type="ECO:0000313" key="2">
    <source>
        <dbReference type="EMBL" id="MTU44366.1"/>
    </source>
</evidence>
<dbReference type="AlphaFoldDB" id="A0A6I3SAL5"/>
<organism evidence="2 3">
    <name type="scientific">Parasutterella excrementihominis</name>
    <dbReference type="NCBI Taxonomy" id="487175"/>
    <lineage>
        <taxon>Bacteria</taxon>
        <taxon>Pseudomonadati</taxon>
        <taxon>Pseudomonadota</taxon>
        <taxon>Betaproteobacteria</taxon>
        <taxon>Burkholderiales</taxon>
        <taxon>Sutterellaceae</taxon>
        <taxon>Parasutterella</taxon>
    </lineage>
</organism>
<reference evidence="2 3" key="1">
    <citation type="journal article" date="2019" name="Nat. Med.">
        <title>A library of human gut bacterial isolates paired with longitudinal multiomics data enables mechanistic microbiome research.</title>
        <authorList>
            <person name="Poyet M."/>
            <person name="Groussin M."/>
            <person name="Gibbons S.M."/>
            <person name="Avila-Pacheco J."/>
            <person name="Jiang X."/>
            <person name="Kearney S.M."/>
            <person name="Perrotta A.R."/>
            <person name="Berdy B."/>
            <person name="Zhao S."/>
            <person name="Lieberman T.D."/>
            <person name="Swanson P.K."/>
            <person name="Smith M."/>
            <person name="Roesemann S."/>
            <person name="Alexander J.E."/>
            <person name="Rich S.A."/>
            <person name="Livny J."/>
            <person name="Vlamakis H."/>
            <person name="Clish C."/>
            <person name="Bullock K."/>
            <person name="Deik A."/>
            <person name="Scott J."/>
            <person name="Pierce K.A."/>
            <person name="Xavier R.J."/>
            <person name="Alm E.J."/>
        </authorList>
    </citation>
    <scope>NUCLEOTIDE SEQUENCE [LARGE SCALE GENOMIC DNA]</scope>
    <source>
        <strain evidence="2 3">BIOML-A2</strain>
    </source>
</reference>
<dbReference type="Proteomes" id="UP000462362">
    <property type="component" value="Unassembled WGS sequence"/>
</dbReference>